<dbReference type="GO" id="GO:0003677">
    <property type="term" value="F:DNA binding"/>
    <property type="evidence" value="ECO:0007669"/>
    <property type="project" value="UniProtKB-KW"/>
</dbReference>
<dbReference type="SUPFAM" id="SSF55945">
    <property type="entry name" value="TATA-box binding protein-like"/>
    <property type="match status" value="2"/>
</dbReference>
<keyword evidence="5" id="KW-0805">Transcription regulation</keyword>
<keyword evidence="7" id="KW-0804">Transcription</keyword>
<sequence length="308" mass="34260">LNVPFFKISRSMDSSRSKTSEDSSLNKPLAVHKFVPSRPKVELLDGLAKPTIYNVVSSVDLACPIELRKVVMFIRNAEYNPKRFTGCVIRLREPRVTCLLFSTGKMVTTGGRSEESNNLGARKCARVIQKLGFPVQFNNFRIQNVVGIVDLKFPIRLEGLLMANEQMAQYEPEIFPGLIFRIINPKLVFLIFVNGKVIITGAKSVEMIYEALNKVYPAKRTKKVGITGKYGTRYGASLRKTVKKIEVSQHATYNCNFCGKEALRRKSAGIWACKRCGKQIAGGAYVCSTAAAATTRAAIRRLRDTIAA</sequence>
<evidence type="ECO:0000256" key="6">
    <source>
        <dbReference type="ARBA" id="ARBA00023125"/>
    </source>
</evidence>
<evidence type="ECO:0000256" key="1">
    <source>
        <dbReference type="ARBA" id="ARBA00004123"/>
    </source>
</evidence>
<evidence type="ECO:0000256" key="8">
    <source>
        <dbReference type="ARBA" id="ARBA00023242"/>
    </source>
</evidence>
<dbReference type="InterPro" id="IPR011331">
    <property type="entry name" value="Ribosomal_eL37/eL43"/>
</dbReference>
<dbReference type="AlphaFoldDB" id="A0A158QGQ5"/>
<proteinExistence type="inferred from homology"/>
<evidence type="ECO:0000256" key="2">
    <source>
        <dbReference type="ARBA" id="ARBA00005560"/>
    </source>
</evidence>
<dbReference type="GO" id="GO:0003735">
    <property type="term" value="F:structural constituent of ribosome"/>
    <property type="evidence" value="ECO:0007669"/>
    <property type="project" value="InterPro"/>
</dbReference>
<dbReference type="InterPro" id="IPR011332">
    <property type="entry name" value="Ribosomal_zn-bd"/>
</dbReference>
<evidence type="ECO:0000313" key="10">
    <source>
        <dbReference type="WBParaSite" id="HNAJ_0000052901-mRNA-1"/>
    </source>
</evidence>
<dbReference type="GO" id="GO:0006412">
    <property type="term" value="P:translation"/>
    <property type="evidence" value="ECO:0007669"/>
    <property type="project" value="InterPro"/>
</dbReference>
<organism evidence="10">
    <name type="scientific">Rodentolepis nana</name>
    <name type="common">Dwarf tapeworm</name>
    <name type="synonym">Hymenolepis nana</name>
    <dbReference type="NCBI Taxonomy" id="102285"/>
    <lineage>
        <taxon>Eukaryota</taxon>
        <taxon>Metazoa</taxon>
        <taxon>Spiralia</taxon>
        <taxon>Lophotrochozoa</taxon>
        <taxon>Platyhelminthes</taxon>
        <taxon>Cestoda</taxon>
        <taxon>Eucestoda</taxon>
        <taxon>Cyclophyllidea</taxon>
        <taxon>Hymenolepididae</taxon>
        <taxon>Rodentolepis</taxon>
    </lineage>
</organism>
<dbReference type="CDD" id="cd04516">
    <property type="entry name" value="TBP_eukaryotes"/>
    <property type="match status" value="1"/>
</dbReference>
<dbReference type="GO" id="GO:0005840">
    <property type="term" value="C:ribosome"/>
    <property type="evidence" value="ECO:0007669"/>
    <property type="project" value="UniProtKB-KW"/>
</dbReference>
<evidence type="ECO:0000256" key="4">
    <source>
        <dbReference type="ARBA" id="ARBA00022980"/>
    </source>
</evidence>
<keyword evidence="9" id="KW-0687">Ribonucleoprotein</keyword>
<evidence type="ECO:0000256" key="5">
    <source>
        <dbReference type="ARBA" id="ARBA00023015"/>
    </source>
</evidence>
<dbReference type="InterPro" id="IPR000814">
    <property type="entry name" value="TBP"/>
</dbReference>
<name>A0A158QGQ5_RODNA</name>
<dbReference type="SUPFAM" id="SSF57829">
    <property type="entry name" value="Zn-binding ribosomal proteins"/>
    <property type="match status" value="1"/>
</dbReference>
<dbReference type="Gene3D" id="2.20.25.30">
    <property type="match status" value="1"/>
</dbReference>
<dbReference type="GO" id="GO:0006352">
    <property type="term" value="P:DNA-templated transcription initiation"/>
    <property type="evidence" value="ECO:0007669"/>
    <property type="project" value="InterPro"/>
</dbReference>
<keyword evidence="8" id="KW-0539">Nucleus</keyword>
<comment type="similarity">
    <text evidence="3">Belongs to the eukaryotic ribosomal protein eL43 family.</text>
</comment>
<dbReference type="PRINTS" id="PR00686">
    <property type="entry name" value="TIFACTORIID"/>
</dbReference>
<dbReference type="NCBIfam" id="NF003058">
    <property type="entry name" value="PRK03976.1"/>
    <property type="match status" value="1"/>
</dbReference>
<protein>
    <submittedName>
        <fullName evidence="10">60S ribosomal protein L37a</fullName>
    </submittedName>
</protein>
<dbReference type="Pfam" id="PF01780">
    <property type="entry name" value="Ribosomal_L37ae"/>
    <property type="match status" value="1"/>
</dbReference>
<accession>A0A158QGQ5</accession>
<dbReference type="HAMAP" id="MF_00327">
    <property type="entry name" value="Ribosomal_eL43"/>
    <property type="match status" value="1"/>
</dbReference>
<evidence type="ECO:0000256" key="9">
    <source>
        <dbReference type="ARBA" id="ARBA00023274"/>
    </source>
</evidence>
<dbReference type="NCBIfam" id="TIGR00280">
    <property type="entry name" value="eL43_euk_arch"/>
    <property type="match status" value="1"/>
</dbReference>
<dbReference type="STRING" id="102285.A0A158QGQ5"/>
<evidence type="ECO:0000256" key="3">
    <source>
        <dbReference type="ARBA" id="ARBA00008672"/>
    </source>
</evidence>
<dbReference type="InterPro" id="IPR033710">
    <property type="entry name" value="TBP_eukaryotic"/>
</dbReference>
<reference evidence="10" key="1">
    <citation type="submission" date="2016-04" db="UniProtKB">
        <authorList>
            <consortium name="WormBaseParasite"/>
        </authorList>
    </citation>
    <scope>IDENTIFICATION</scope>
</reference>
<dbReference type="HAMAP" id="MF_00408">
    <property type="entry name" value="TATA_bind_prot_arch"/>
    <property type="match status" value="1"/>
</dbReference>
<keyword evidence="6" id="KW-0238">DNA-binding</keyword>
<dbReference type="GO" id="GO:1990904">
    <property type="term" value="C:ribonucleoprotein complex"/>
    <property type="evidence" value="ECO:0007669"/>
    <property type="project" value="UniProtKB-KW"/>
</dbReference>
<dbReference type="GO" id="GO:0005634">
    <property type="term" value="C:nucleus"/>
    <property type="evidence" value="ECO:0007669"/>
    <property type="project" value="UniProtKB-SubCell"/>
</dbReference>
<dbReference type="Gene3D" id="3.30.310.10">
    <property type="entry name" value="TATA-Binding Protein"/>
    <property type="match status" value="2"/>
</dbReference>
<keyword evidence="4" id="KW-0689">Ribosomal protein</keyword>
<comment type="subcellular location">
    <subcellularLocation>
        <location evidence="1">Nucleus</location>
    </subcellularLocation>
</comment>
<dbReference type="PANTHER" id="PTHR10126">
    <property type="entry name" value="TATA-BOX BINDING PROTEIN"/>
    <property type="match status" value="1"/>
</dbReference>
<comment type="similarity">
    <text evidence="2">Belongs to the TBP family.</text>
</comment>
<dbReference type="FunFam" id="3.30.310.10:FF:000005">
    <property type="entry name" value="TATA box-binding protein-like 1"/>
    <property type="match status" value="1"/>
</dbReference>
<dbReference type="WBParaSite" id="HNAJ_0000052901-mRNA-1">
    <property type="protein sequence ID" value="HNAJ_0000052901-mRNA-1"/>
    <property type="gene ID" value="HNAJ_0000052901"/>
</dbReference>
<dbReference type="InterPro" id="IPR002674">
    <property type="entry name" value="Ribosomal_eL43"/>
</dbReference>
<dbReference type="InterPro" id="IPR012295">
    <property type="entry name" value="TBP_dom_sf"/>
</dbReference>
<evidence type="ECO:0000256" key="7">
    <source>
        <dbReference type="ARBA" id="ARBA00023163"/>
    </source>
</evidence>
<dbReference type="Pfam" id="PF00352">
    <property type="entry name" value="TBP"/>
    <property type="match status" value="2"/>
</dbReference>